<dbReference type="Pfam" id="PF00583">
    <property type="entry name" value="Acetyltransf_1"/>
    <property type="match status" value="1"/>
</dbReference>
<name>A0ABS7RGG7_9ACTN</name>
<organism evidence="2 3">
    <name type="scientific">Nocardioides jiangsuensis</name>
    <dbReference type="NCBI Taxonomy" id="2866161"/>
    <lineage>
        <taxon>Bacteria</taxon>
        <taxon>Bacillati</taxon>
        <taxon>Actinomycetota</taxon>
        <taxon>Actinomycetes</taxon>
        <taxon>Propionibacteriales</taxon>
        <taxon>Nocardioidaceae</taxon>
        <taxon>Nocardioides</taxon>
    </lineage>
</organism>
<dbReference type="InterPro" id="IPR000182">
    <property type="entry name" value="GNAT_dom"/>
</dbReference>
<evidence type="ECO:0000313" key="3">
    <source>
        <dbReference type="Proteomes" id="UP000754710"/>
    </source>
</evidence>
<dbReference type="RefSeq" id="WP_221023841.1">
    <property type="nucleotide sequence ID" value="NZ_JAIEZQ010000001.1"/>
</dbReference>
<dbReference type="Gene3D" id="3.40.630.30">
    <property type="match status" value="1"/>
</dbReference>
<sequence>MDSHAVLAAYDDQIRRNPAPDGPDGLVERDGGVVRSVAPEHGWNGVTWSDLDEDTADAAIAAQVARFAEVSRPWEWKHYSHDRPADLPERLVAAGLTREPEETLLVADVADLALDVSPPPGVELVDVVDAAGAEALVRVHDEVFGGDHSAIGRHVLDGLARRPRTVAAVVATAEGRPVCAGRLELHHGTDFASIWGGGTLPEWRGRGVFRAVVAYRAAQAAAHGFRYVQVDASPDSRPILRRLGFVELATTTPFTHPGGVEAGQGR</sequence>
<dbReference type="EMBL" id="JAIEZQ010000001">
    <property type="protein sequence ID" value="MBY9074130.1"/>
    <property type="molecule type" value="Genomic_DNA"/>
</dbReference>
<feature type="domain" description="N-acetyltransferase" evidence="1">
    <location>
        <begin position="123"/>
        <end position="266"/>
    </location>
</feature>
<dbReference type="PROSITE" id="PS51186">
    <property type="entry name" value="GNAT"/>
    <property type="match status" value="1"/>
</dbReference>
<accession>A0ABS7RGG7</accession>
<dbReference type="Proteomes" id="UP000754710">
    <property type="component" value="Unassembled WGS sequence"/>
</dbReference>
<comment type="caution">
    <text evidence="2">The sequence shown here is derived from an EMBL/GenBank/DDBJ whole genome shotgun (WGS) entry which is preliminary data.</text>
</comment>
<reference evidence="2 3" key="1">
    <citation type="submission" date="2021-08" db="EMBL/GenBank/DDBJ databases">
        <title>Nocardioides bacterium WL0053 sp. nov., isolated from the sediment.</title>
        <authorList>
            <person name="Wang L."/>
            <person name="Zhang D."/>
            <person name="Zhang A."/>
        </authorList>
    </citation>
    <scope>NUCLEOTIDE SEQUENCE [LARGE SCALE GENOMIC DNA]</scope>
    <source>
        <strain evidence="2 3">WL0053</strain>
    </source>
</reference>
<dbReference type="SUPFAM" id="SSF55729">
    <property type="entry name" value="Acyl-CoA N-acyltransferases (Nat)"/>
    <property type="match status" value="1"/>
</dbReference>
<evidence type="ECO:0000259" key="1">
    <source>
        <dbReference type="PROSITE" id="PS51186"/>
    </source>
</evidence>
<evidence type="ECO:0000313" key="2">
    <source>
        <dbReference type="EMBL" id="MBY9074130.1"/>
    </source>
</evidence>
<protein>
    <submittedName>
        <fullName evidence="2">GNAT family N-acetyltransferase</fullName>
    </submittedName>
</protein>
<keyword evidence="3" id="KW-1185">Reference proteome</keyword>
<dbReference type="InterPro" id="IPR016181">
    <property type="entry name" value="Acyl_CoA_acyltransferase"/>
</dbReference>
<gene>
    <name evidence="2" type="ORF">K1X13_04755</name>
</gene>
<proteinExistence type="predicted"/>